<evidence type="ECO:0000313" key="1">
    <source>
        <dbReference type="EMBL" id="PWW03415.1"/>
    </source>
</evidence>
<dbReference type="EMBL" id="QGTR01000001">
    <property type="protein sequence ID" value="PWW03415.1"/>
    <property type="molecule type" value="Genomic_DNA"/>
</dbReference>
<reference evidence="1 2" key="1">
    <citation type="submission" date="2018-05" db="EMBL/GenBank/DDBJ databases">
        <title>Genomic Encyclopedia of Type Strains, Phase IV (KMG-IV): sequencing the most valuable type-strain genomes for metagenomic binning, comparative biology and taxonomic classification.</title>
        <authorList>
            <person name="Goeker M."/>
        </authorList>
    </citation>
    <scope>NUCLEOTIDE SEQUENCE [LARGE SCALE GENOMIC DNA]</scope>
    <source>
        <strain evidence="1 2">DSM 16791</strain>
    </source>
</reference>
<name>A0A317PRP8_9HYPH</name>
<comment type="caution">
    <text evidence="1">The sequence shown here is derived from an EMBL/GenBank/DDBJ whole genome shotgun (WGS) entry which is preliminary data.</text>
</comment>
<proteinExistence type="predicted"/>
<sequence length="217" mass="22953">MNVDTVFKGLIDIGDTSTAGETLFNKDTAMTRLATALFAFAFSLSVAPAIAGDFADAAAVAEDLVATDTQQAAEAARIAYADFTGSLPFALVSAFFVTEPAEGYGMYTEHAGSFKPGQPILLYCEPIGLGWKEGGRGFQSAITVDFEITDSAGQVLGGQKKFGSFKFDSAVRNQEIMINLTMNVDGAEAGDYQLIYTFTDENSGETAVLPMPFSIAP</sequence>
<gene>
    <name evidence="1" type="ORF">DFR52_10195</name>
</gene>
<accession>A0A317PRP8</accession>
<keyword evidence="2" id="KW-1185">Reference proteome</keyword>
<organism evidence="1 2">
    <name type="scientific">Hoeflea marina</name>
    <dbReference type="NCBI Taxonomy" id="274592"/>
    <lineage>
        <taxon>Bacteria</taxon>
        <taxon>Pseudomonadati</taxon>
        <taxon>Pseudomonadota</taxon>
        <taxon>Alphaproteobacteria</taxon>
        <taxon>Hyphomicrobiales</taxon>
        <taxon>Rhizobiaceae</taxon>
        <taxon>Hoeflea</taxon>
    </lineage>
</organism>
<protein>
    <submittedName>
        <fullName evidence="1">Uncharacterized protein</fullName>
    </submittedName>
</protein>
<evidence type="ECO:0000313" key="2">
    <source>
        <dbReference type="Proteomes" id="UP000246352"/>
    </source>
</evidence>
<dbReference type="AlphaFoldDB" id="A0A317PRP8"/>
<dbReference type="Proteomes" id="UP000246352">
    <property type="component" value="Unassembled WGS sequence"/>
</dbReference>